<name>A0A2T6ZCA4_TUBBO</name>
<feature type="region of interest" description="Disordered" evidence="1">
    <location>
        <begin position="90"/>
        <end position="109"/>
    </location>
</feature>
<comment type="caution">
    <text evidence="2">The sequence shown here is derived from an EMBL/GenBank/DDBJ whole genome shotgun (WGS) entry which is preliminary data.</text>
</comment>
<sequence>MSEGSRTYASASRRLSDFGSPPQTRLELAEVRCYLEEGLEGVERHQYPNPKSSGTAINRQIREFQLGGPAQYAVFNPVTDEEFTEIDKFATDTTRDSSSSSSPTKELKFSSMGLRRGLANLGRGRFSGLAGQKEGDTAFKPISRKYIRELANVANPNVTQTDPNSFITRATRTGGCKIVRKTVTGAPVKFRSRKPCFGTTKPLGKVILFSTRRTSRLQ</sequence>
<evidence type="ECO:0000313" key="2">
    <source>
        <dbReference type="EMBL" id="PUU73125.1"/>
    </source>
</evidence>
<feature type="region of interest" description="Disordered" evidence="1">
    <location>
        <begin position="1"/>
        <end position="22"/>
    </location>
</feature>
<protein>
    <submittedName>
        <fullName evidence="2">Uncharacterized protein</fullName>
    </submittedName>
</protein>
<dbReference type="Proteomes" id="UP000244722">
    <property type="component" value="Unassembled WGS sequence"/>
</dbReference>
<dbReference type="AlphaFoldDB" id="A0A2T6ZCA4"/>
<reference evidence="2 3" key="1">
    <citation type="submission" date="2017-04" db="EMBL/GenBank/DDBJ databases">
        <title>Draft genome sequence of Tuber borchii Vittad., a whitish edible truffle.</title>
        <authorList>
            <consortium name="DOE Joint Genome Institute"/>
            <person name="Murat C."/>
            <person name="Kuo A."/>
            <person name="Barry K.W."/>
            <person name="Clum A."/>
            <person name="Dockter R.B."/>
            <person name="Fauchery L."/>
            <person name="Iotti M."/>
            <person name="Kohler A."/>
            <person name="Labutti K."/>
            <person name="Lindquist E.A."/>
            <person name="Lipzen A."/>
            <person name="Ohm R.A."/>
            <person name="Wang M."/>
            <person name="Grigoriev I.V."/>
            <person name="Zambonelli A."/>
            <person name="Martin F.M."/>
        </authorList>
    </citation>
    <scope>NUCLEOTIDE SEQUENCE [LARGE SCALE GENOMIC DNA]</scope>
    <source>
        <strain evidence="2 3">Tbo3840</strain>
    </source>
</reference>
<evidence type="ECO:0000313" key="3">
    <source>
        <dbReference type="Proteomes" id="UP000244722"/>
    </source>
</evidence>
<proteinExistence type="predicted"/>
<evidence type="ECO:0000256" key="1">
    <source>
        <dbReference type="SAM" id="MobiDB-lite"/>
    </source>
</evidence>
<dbReference type="EMBL" id="NESQ01000410">
    <property type="protein sequence ID" value="PUU73125.1"/>
    <property type="molecule type" value="Genomic_DNA"/>
</dbReference>
<keyword evidence="3" id="KW-1185">Reference proteome</keyword>
<feature type="compositionally biased region" description="Polar residues" evidence="1">
    <location>
        <begin position="1"/>
        <end position="10"/>
    </location>
</feature>
<accession>A0A2T6ZCA4</accession>
<dbReference type="OrthoDB" id="76567at2759"/>
<organism evidence="2 3">
    <name type="scientific">Tuber borchii</name>
    <name type="common">White truffle</name>
    <dbReference type="NCBI Taxonomy" id="42251"/>
    <lineage>
        <taxon>Eukaryota</taxon>
        <taxon>Fungi</taxon>
        <taxon>Dikarya</taxon>
        <taxon>Ascomycota</taxon>
        <taxon>Pezizomycotina</taxon>
        <taxon>Pezizomycetes</taxon>
        <taxon>Pezizales</taxon>
        <taxon>Tuberaceae</taxon>
        <taxon>Tuber</taxon>
    </lineage>
</organism>
<gene>
    <name evidence="2" type="ORF">B9Z19DRAFT_1135794</name>
</gene>